<evidence type="ECO:0000313" key="2">
    <source>
        <dbReference type="EMBL" id="GGX99498.1"/>
    </source>
</evidence>
<evidence type="ECO:0000313" key="3">
    <source>
        <dbReference type="Proteomes" id="UP000645555"/>
    </source>
</evidence>
<reference evidence="2" key="2">
    <citation type="submission" date="2020-09" db="EMBL/GenBank/DDBJ databases">
        <authorList>
            <person name="Sun Q."/>
            <person name="Ohkuma M."/>
        </authorList>
    </citation>
    <scope>NUCLEOTIDE SEQUENCE</scope>
    <source>
        <strain evidence="2">JCM 4956</strain>
    </source>
</reference>
<reference evidence="2" key="1">
    <citation type="journal article" date="2014" name="Int. J. Syst. Evol. Microbiol.">
        <title>Complete genome sequence of Corynebacterium casei LMG S-19264T (=DSM 44701T), isolated from a smear-ripened cheese.</title>
        <authorList>
            <consortium name="US DOE Joint Genome Institute (JGI-PGF)"/>
            <person name="Walter F."/>
            <person name="Albersmeier A."/>
            <person name="Kalinowski J."/>
            <person name="Ruckert C."/>
        </authorList>
    </citation>
    <scope>NUCLEOTIDE SEQUENCE</scope>
    <source>
        <strain evidence="2">JCM 4956</strain>
    </source>
</reference>
<dbReference type="EMBL" id="BMWD01000059">
    <property type="protein sequence ID" value="GGX99498.1"/>
    <property type="molecule type" value="Genomic_DNA"/>
</dbReference>
<dbReference type="InterPro" id="IPR037401">
    <property type="entry name" value="SnoaL-like"/>
</dbReference>
<dbReference type="Proteomes" id="UP000645555">
    <property type="component" value="Unassembled WGS sequence"/>
</dbReference>
<proteinExistence type="predicted"/>
<dbReference type="SUPFAM" id="SSF54427">
    <property type="entry name" value="NTF2-like"/>
    <property type="match status" value="1"/>
</dbReference>
<evidence type="ECO:0000259" key="1">
    <source>
        <dbReference type="Pfam" id="PF13577"/>
    </source>
</evidence>
<sequence>MDSMEDRRSILRGVMDRWKAAVDGHLPEQAAACFTEDAIFQGLHPYTVGRPGVAEYYESQPLGLVAEYEVLEIRVLAEDALLGYLHVDFSFTDRPTIRVALGVVLRRIDGEWYIGHYQVARRE</sequence>
<accession>A0A918U5W1</accession>
<dbReference type="InterPro" id="IPR032710">
    <property type="entry name" value="NTF2-like_dom_sf"/>
</dbReference>
<dbReference type="AlphaFoldDB" id="A0A918U5W1"/>
<protein>
    <recommendedName>
        <fullName evidence="1">SnoaL-like domain-containing protein</fullName>
    </recommendedName>
</protein>
<gene>
    <name evidence="2" type="ORF">GCM10010515_77020</name>
</gene>
<dbReference type="Gene3D" id="3.10.450.50">
    <property type="match status" value="1"/>
</dbReference>
<comment type="caution">
    <text evidence="2">The sequence shown here is derived from an EMBL/GenBank/DDBJ whole genome shotgun (WGS) entry which is preliminary data.</text>
</comment>
<organism evidence="2 3">
    <name type="scientific">Streptomyces fructofermentans</name>
    <dbReference type="NCBI Taxonomy" id="152141"/>
    <lineage>
        <taxon>Bacteria</taxon>
        <taxon>Bacillati</taxon>
        <taxon>Actinomycetota</taxon>
        <taxon>Actinomycetes</taxon>
        <taxon>Kitasatosporales</taxon>
        <taxon>Streptomycetaceae</taxon>
        <taxon>Streptomyces</taxon>
    </lineage>
</organism>
<keyword evidence="3" id="KW-1185">Reference proteome</keyword>
<dbReference type="RefSeq" id="WP_190040308.1">
    <property type="nucleotide sequence ID" value="NZ_BMWD01000059.1"/>
</dbReference>
<dbReference type="Pfam" id="PF13577">
    <property type="entry name" value="SnoaL_4"/>
    <property type="match status" value="1"/>
</dbReference>
<name>A0A918U5W1_9ACTN</name>
<feature type="domain" description="SnoaL-like" evidence="1">
    <location>
        <begin position="3"/>
        <end position="75"/>
    </location>
</feature>